<dbReference type="InterPro" id="IPR036013">
    <property type="entry name" value="Band_7/SPFH_dom_sf"/>
</dbReference>
<dbReference type="Gene3D" id="3.30.479.30">
    <property type="entry name" value="Band 7 domain"/>
    <property type="match status" value="1"/>
</dbReference>
<dbReference type="InterPro" id="IPR033880">
    <property type="entry name" value="SPFH_YdjI"/>
</dbReference>
<proteinExistence type="predicted"/>
<dbReference type="AlphaFoldDB" id="A0A7L6AS50"/>
<organism evidence="3 4">
    <name type="scientific">Candidatus Thiothrix singaporensis</name>
    <dbReference type="NCBI Taxonomy" id="2799669"/>
    <lineage>
        <taxon>Bacteria</taxon>
        <taxon>Pseudomonadati</taxon>
        <taxon>Pseudomonadota</taxon>
        <taxon>Gammaproteobacteria</taxon>
        <taxon>Thiotrichales</taxon>
        <taxon>Thiotrichaceae</taxon>
        <taxon>Thiothrix</taxon>
    </lineage>
</organism>
<evidence type="ECO:0000313" key="4">
    <source>
        <dbReference type="Proteomes" id="UP000510621"/>
    </source>
</evidence>
<dbReference type="Pfam" id="PF14237">
    <property type="entry name" value="GYF_2"/>
    <property type="match status" value="1"/>
</dbReference>
<protein>
    <submittedName>
        <fullName evidence="3">SPFH domain-containing protein</fullName>
    </submittedName>
</protein>
<gene>
    <name evidence="3" type="ORF">HZT40_10360</name>
</gene>
<evidence type="ECO:0000259" key="2">
    <source>
        <dbReference type="Pfam" id="PF14237"/>
    </source>
</evidence>
<evidence type="ECO:0000313" key="3">
    <source>
        <dbReference type="EMBL" id="QLQ31925.1"/>
    </source>
</evidence>
<dbReference type="InterPro" id="IPR025640">
    <property type="entry name" value="GYF_2"/>
</dbReference>
<name>A0A7L6AS50_9GAMM</name>
<dbReference type="Proteomes" id="UP000510621">
    <property type="component" value="Chromosome"/>
</dbReference>
<accession>A0A7L6AS50</accession>
<dbReference type="PANTHER" id="PTHR37826:SF2">
    <property type="entry name" value="ZINC-RIBBON DOMAIN-CONTAINING PROTEIN"/>
    <property type="match status" value="1"/>
</dbReference>
<dbReference type="PANTHER" id="PTHR37826">
    <property type="entry name" value="FLOTILLIN BAND_7_5 DOMAIN PROTEIN"/>
    <property type="match status" value="1"/>
</dbReference>
<dbReference type="KEGG" id="this:HZT40_10360"/>
<feature type="domain" description="GYF" evidence="2">
    <location>
        <begin position="293"/>
        <end position="342"/>
    </location>
</feature>
<feature type="domain" description="SPFH" evidence="1">
    <location>
        <begin position="26"/>
        <end position="236"/>
    </location>
</feature>
<keyword evidence="4" id="KW-1185">Reference proteome</keyword>
<dbReference type="CDD" id="cd03408">
    <property type="entry name" value="SPFH_like_u1"/>
    <property type="match status" value="1"/>
</dbReference>
<dbReference type="EMBL" id="CP059265">
    <property type="protein sequence ID" value="QLQ31925.1"/>
    <property type="molecule type" value="Genomic_DNA"/>
</dbReference>
<dbReference type="SUPFAM" id="SSF117892">
    <property type="entry name" value="Band 7/SPFH domain"/>
    <property type="match status" value="1"/>
</dbReference>
<evidence type="ECO:0000259" key="1">
    <source>
        <dbReference type="Pfam" id="PF13421"/>
    </source>
</evidence>
<dbReference type="Pfam" id="PF13421">
    <property type="entry name" value="Band_7_1"/>
    <property type="match status" value="1"/>
</dbReference>
<reference evidence="3" key="1">
    <citation type="submission" date="2020-06" db="EMBL/GenBank/DDBJ databases">
        <title>Analysis procedures for assessing recovery of high quality, complete, closed genomes from Nanopore long read metagenome sequencing.</title>
        <authorList>
            <person name="Bessarab I."/>
            <person name="Arumugam K."/>
            <person name="Haryono M."/>
            <person name="Liu X."/>
            <person name="Roy S."/>
            <person name="Zuniga-Montanez R.E."/>
            <person name="Qiu G."/>
            <person name="Drautz-Moses D.I."/>
            <person name="Law Y.Y."/>
            <person name="Wuertz S."/>
            <person name="Lauro F.M."/>
            <person name="Huson D.H."/>
            <person name="Williams R.B."/>
        </authorList>
    </citation>
    <scope>NUCLEOTIDE SEQUENCE [LARGE SCALE GENOMIC DNA]</scope>
    <source>
        <strain evidence="3">SSD2</strain>
    </source>
</reference>
<sequence>MGLWDKLMGEFVDVIAWTDDSNDTMVYRFERHGNEIKYGAKLTVRESQTAIFVNEGEVADVLRPGLYVLETQNLPVLSTLQSWSHGFQSPFKAEVYFFNTKQFTNLKWGTRNPVMIRDSEFGGVRLRAFGTYSIRIDDARKFMQEIMGTDGHFTVDEISDQLRNLIVTRFSSVVASANIPVLDMAANYEQLGQFVTQKIAPEFAAYGLKLTSILVENISLPTEVEDALDKRASMGVIGNLDKYLQYQTAQGVGSGSSNSALDMGMGFAVANKMSEVLNRPSAPIPPPLPDANWHVAIGQETKGPYSLQQLQQMAQSGQLNTVTLVWQTGMANWQEAGKVAALSGLFASQTPPPIPPSAPPQGTE</sequence>